<accession>A0A6J4PFK6</accession>
<protein>
    <recommendedName>
        <fullName evidence="3">Sarcosine oxidase delta subunit</fullName>
    </recommendedName>
</protein>
<dbReference type="Gene3D" id="3.30.2270.10">
    <property type="entry name" value="Folate-binding superfamily"/>
    <property type="match status" value="1"/>
</dbReference>
<feature type="compositionally biased region" description="Polar residues" evidence="1">
    <location>
        <begin position="97"/>
        <end position="108"/>
    </location>
</feature>
<gene>
    <name evidence="2" type="ORF">AVDCRST_MAG55-1551</name>
</gene>
<proteinExistence type="predicted"/>
<evidence type="ECO:0000313" key="2">
    <source>
        <dbReference type="EMBL" id="CAA9414372.1"/>
    </source>
</evidence>
<name>A0A6J4PFK6_9ACTN</name>
<dbReference type="EMBL" id="CADCUZ010000067">
    <property type="protein sequence ID" value="CAA9414372.1"/>
    <property type="molecule type" value="Genomic_DNA"/>
</dbReference>
<dbReference type="InterPro" id="IPR038561">
    <property type="entry name" value="SoxD_sf"/>
</dbReference>
<dbReference type="GO" id="GO:0008115">
    <property type="term" value="F:sarcosine oxidase activity"/>
    <property type="evidence" value="ECO:0007669"/>
    <property type="project" value="InterPro"/>
</dbReference>
<dbReference type="AlphaFoldDB" id="A0A6J4PFK6"/>
<dbReference type="InterPro" id="IPR006279">
    <property type="entry name" value="SoxD"/>
</dbReference>
<dbReference type="GO" id="GO:0046653">
    <property type="term" value="P:tetrahydrofolate metabolic process"/>
    <property type="evidence" value="ECO:0007669"/>
    <property type="project" value="InterPro"/>
</dbReference>
<dbReference type="Pfam" id="PF04267">
    <property type="entry name" value="SoxD"/>
    <property type="match status" value="1"/>
</dbReference>
<organism evidence="2">
    <name type="scientific">uncultured Rubrobacteraceae bacterium</name>
    <dbReference type="NCBI Taxonomy" id="349277"/>
    <lineage>
        <taxon>Bacteria</taxon>
        <taxon>Bacillati</taxon>
        <taxon>Actinomycetota</taxon>
        <taxon>Rubrobacteria</taxon>
        <taxon>Rubrobacterales</taxon>
        <taxon>Rubrobacteraceae</taxon>
        <taxon>environmental samples</taxon>
    </lineage>
</organism>
<sequence>MILLPCPYCGSRNASEFRYVGELSTRPNPNETAIEEWRAFMYMRANPADWTTETWFHRAGCRQHLVVERHTVTNEVRTSRLPAAQLSNRKGERATGGNVSNESGGATY</sequence>
<evidence type="ECO:0000256" key="1">
    <source>
        <dbReference type="SAM" id="MobiDB-lite"/>
    </source>
</evidence>
<reference evidence="2" key="1">
    <citation type="submission" date="2020-02" db="EMBL/GenBank/DDBJ databases">
        <authorList>
            <person name="Meier V. D."/>
        </authorList>
    </citation>
    <scope>NUCLEOTIDE SEQUENCE</scope>
    <source>
        <strain evidence="2">AVDCRST_MAG55</strain>
    </source>
</reference>
<feature type="region of interest" description="Disordered" evidence="1">
    <location>
        <begin position="78"/>
        <end position="108"/>
    </location>
</feature>
<evidence type="ECO:0008006" key="3">
    <source>
        <dbReference type="Google" id="ProtNLM"/>
    </source>
</evidence>